<evidence type="ECO:0000256" key="1">
    <source>
        <dbReference type="ARBA" id="ARBA00008791"/>
    </source>
</evidence>
<protein>
    <submittedName>
        <fullName evidence="3">Universal stress protein</fullName>
    </submittedName>
</protein>
<gene>
    <name evidence="3" type="ORF">HUG12_08015</name>
</gene>
<dbReference type="InterPro" id="IPR014729">
    <property type="entry name" value="Rossmann-like_a/b/a_fold"/>
</dbReference>
<dbReference type="CDD" id="cd00293">
    <property type="entry name" value="USP-like"/>
    <property type="match status" value="2"/>
</dbReference>
<dbReference type="GeneID" id="56037396"/>
<dbReference type="SUPFAM" id="SSF52402">
    <property type="entry name" value="Adenine nucleotide alpha hydrolases-like"/>
    <property type="match status" value="2"/>
</dbReference>
<dbReference type="Gene3D" id="3.40.50.620">
    <property type="entry name" value="HUPs"/>
    <property type="match status" value="2"/>
</dbReference>
<proteinExistence type="inferred from homology"/>
<dbReference type="OrthoDB" id="105697at2157"/>
<dbReference type="Proteomes" id="UP000509626">
    <property type="component" value="Chromosome"/>
</dbReference>
<dbReference type="AlphaFoldDB" id="A0A7D5LA22"/>
<keyword evidence="4" id="KW-1185">Reference proteome</keyword>
<sequence length="298" mass="30519">MSTLEFTDVLVPTDGSETADAALGTALSLASHVGARVHVLSVVNPYVLSKVTDVEARRSEAEETVEGAADRAREAGVPVETAVSVGAPHEAIAGYVTDHGVDVVVMGTHGRTGVGRALMGSVTEKTVRTVRVPVLTVHEEGPRFEPSRVLLATDGSGPAARAERVGLALAGEFGATVEAVSVVDTAPLTAGSDPVGQGTRALQDVREALTEGAEDAVATVEADGEAAGVTVETTVGEGRPHERILAAARERDADVIVIGTHGRGGFERFVLGSVAEKVLRLSDRPVLVVPSDGTDSGA</sequence>
<dbReference type="RefSeq" id="WP_179268259.1">
    <property type="nucleotide sequence ID" value="NZ_CP058579.1"/>
</dbReference>
<dbReference type="KEGG" id="halu:HUG12_08015"/>
<dbReference type="InterPro" id="IPR006016">
    <property type="entry name" value="UspA"/>
</dbReference>
<organism evidence="3 4">
    <name type="scientific">Halorarum salinum</name>
    <dbReference type="NCBI Taxonomy" id="2743089"/>
    <lineage>
        <taxon>Archaea</taxon>
        <taxon>Methanobacteriati</taxon>
        <taxon>Methanobacteriota</taxon>
        <taxon>Stenosarchaea group</taxon>
        <taxon>Halobacteria</taxon>
        <taxon>Halobacteriales</taxon>
        <taxon>Haloferacaceae</taxon>
        <taxon>Halorarum</taxon>
    </lineage>
</organism>
<evidence type="ECO:0000313" key="3">
    <source>
        <dbReference type="EMBL" id="QLG61674.1"/>
    </source>
</evidence>
<evidence type="ECO:0000259" key="2">
    <source>
        <dbReference type="Pfam" id="PF00582"/>
    </source>
</evidence>
<feature type="domain" description="UspA" evidence="2">
    <location>
        <begin position="148"/>
        <end position="290"/>
    </location>
</feature>
<name>A0A7D5LA22_9EURY</name>
<accession>A0A7D5LA22</accession>
<dbReference type="PANTHER" id="PTHR46268">
    <property type="entry name" value="STRESS RESPONSE PROTEIN NHAX"/>
    <property type="match status" value="1"/>
</dbReference>
<comment type="similarity">
    <text evidence="1">Belongs to the universal stress protein A family.</text>
</comment>
<evidence type="ECO:0000313" key="4">
    <source>
        <dbReference type="Proteomes" id="UP000509626"/>
    </source>
</evidence>
<feature type="domain" description="UspA" evidence="2">
    <location>
        <begin position="6"/>
        <end position="138"/>
    </location>
</feature>
<dbReference type="PRINTS" id="PR01438">
    <property type="entry name" value="UNVRSLSTRESS"/>
</dbReference>
<reference evidence="3 4" key="1">
    <citation type="submission" date="2020-06" db="EMBL/GenBank/DDBJ databases">
        <title>NJ-3-1, isolated from saline soil.</title>
        <authorList>
            <person name="Cui H.L."/>
            <person name="Shi X."/>
        </authorList>
    </citation>
    <scope>NUCLEOTIDE SEQUENCE [LARGE SCALE GENOMIC DNA]</scope>
    <source>
        <strain evidence="3 4">NJ-3-1</strain>
    </source>
</reference>
<dbReference type="EMBL" id="CP058579">
    <property type="protein sequence ID" value="QLG61674.1"/>
    <property type="molecule type" value="Genomic_DNA"/>
</dbReference>
<dbReference type="InterPro" id="IPR006015">
    <property type="entry name" value="Universal_stress_UspA"/>
</dbReference>
<dbReference type="PANTHER" id="PTHR46268:SF6">
    <property type="entry name" value="UNIVERSAL STRESS PROTEIN UP12"/>
    <property type="match status" value="1"/>
</dbReference>
<dbReference type="Pfam" id="PF00582">
    <property type="entry name" value="Usp"/>
    <property type="match status" value="2"/>
</dbReference>